<evidence type="ECO:0000256" key="10">
    <source>
        <dbReference type="ARBA" id="ARBA00035861"/>
    </source>
</evidence>
<dbReference type="InterPro" id="IPR020084">
    <property type="entry name" value="NUDIX_hydrolase_CS"/>
</dbReference>
<dbReference type="RefSeq" id="WP_420070026.1">
    <property type="nucleotide sequence ID" value="NZ_JBCHKQ010000004.1"/>
</dbReference>
<comment type="cofactor">
    <cofactor evidence="1">
        <name>Mg(2+)</name>
        <dbReference type="ChEBI" id="CHEBI:18420"/>
    </cofactor>
</comment>
<dbReference type="Pfam" id="PF00293">
    <property type="entry name" value="NUDIX"/>
    <property type="match status" value="1"/>
</dbReference>
<organism evidence="19 20">
    <name type="scientific">Rarispira pelagica</name>
    <dbReference type="NCBI Taxonomy" id="3141764"/>
    <lineage>
        <taxon>Bacteria</taxon>
        <taxon>Pseudomonadati</taxon>
        <taxon>Spirochaetota</taxon>
        <taxon>Spirochaetia</taxon>
        <taxon>Winmispirales</taxon>
        <taxon>Winmispiraceae</taxon>
        <taxon>Rarispira</taxon>
    </lineage>
</organism>
<evidence type="ECO:0000256" key="8">
    <source>
        <dbReference type="ARBA" id="ARBA00022842"/>
    </source>
</evidence>
<keyword evidence="8" id="KW-0460">Magnesium</keyword>
<evidence type="ECO:0000256" key="13">
    <source>
        <dbReference type="ARBA" id="ARBA00040794"/>
    </source>
</evidence>
<keyword evidence="7 17" id="KW-0378">Hydrolase</keyword>
<evidence type="ECO:0000256" key="15">
    <source>
        <dbReference type="ARBA" id="ARBA00041979"/>
    </source>
</evidence>
<keyword evidence="9" id="KW-0234">DNA repair</keyword>
<proteinExistence type="inferred from homology"/>
<feature type="domain" description="Nudix hydrolase" evidence="18">
    <location>
        <begin position="2"/>
        <end position="127"/>
    </location>
</feature>
<reference evidence="19 20" key="1">
    <citation type="submission" date="2024-03" db="EMBL/GenBank/DDBJ databases">
        <title>Ignisphaera cupida sp. nov., a hyperthermophilic hydrolytic archaeon from a hot spring of Kamchatka, and proposal of Ignisphaeraceae fam. nov.</title>
        <authorList>
            <person name="Podosokorskaya O.A."/>
            <person name="Elcheninov A.G."/>
            <person name="Maltseva A.I."/>
            <person name="Zayulina K.S."/>
            <person name="Novikov A."/>
            <person name="Merkel A.Y."/>
        </authorList>
    </citation>
    <scope>NUCLEOTIDE SEQUENCE [LARGE SCALE GENOMIC DNA]</scope>
    <source>
        <strain evidence="19 20">38H-sp</strain>
    </source>
</reference>
<evidence type="ECO:0000256" key="14">
    <source>
        <dbReference type="ARBA" id="ARBA00041592"/>
    </source>
</evidence>
<dbReference type="PROSITE" id="PS51462">
    <property type="entry name" value="NUDIX"/>
    <property type="match status" value="1"/>
</dbReference>
<sequence length="134" mass="15205">MKQRITTAAIWLDSTKIFLAKRIGGGSVGGFWEFPGGKVRFMESPEAALKRELYEELGIVAEIGPCIYSGLFKNKDTQYRLLAFIVDSDSTPEKRGFHDAFEWIDVENIDEDMLVPSDRPILSAIREYLKNISK</sequence>
<evidence type="ECO:0000256" key="2">
    <source>
        <dbReference type="ARBA" id="ARBA00005582"/>
    </source>
</evidence>
<evidence type="ECO:0000256" key="17">
    <source>
        <dbReference type="RuleBase" id="RU003476"/>
    </source>
</evidence>
<dbReference type="Proteomes" id="UP001466331">
    <property type="component" value="Unassembled WGS sequence"/>
</dbReference>
<dbReference type="EC" id="3.6.1.55" evidence="12"/>
<name>A0ABU9UD35_9SPIR</name>
<accession>A0ABU9UD35</accession>
<dbReference type="InterPro" id="IPR000086">
    <property type="entry name" value="NUDIX_hydrolase_dom"/>
</dbReference>
<evidence type="ECO:0000256" key="6">
    <source>
        <dbReference type="ARBA" id="ARBA00022763"/>
    </source>
</evidence>
<keyword evidence="4" id="KW-0235">DNA replication</keyword>
<evidence type="ECO:0000256" key="7">
    <source>
        <dbReference type="ARBA" id="ARBA00022801"/>
    </source>
</evidence>
<keyword evidence="5" id="KW-0479">Metal-binding</keyword>
<dbReference type="PANTHER" id="PTHR47707:SF1">
    <property type="entry name" value="NUDIX HYDROLASE FAMILY PROTEIN"/>
    <property type="match status" value="1"/>
</dbReference>
<evidence type="ECO:0000256" key="5">
    <source>
        <dbReference type="ARBA" id="ARBA00022723"/>
    </source>
</evidence>
<dbReference type="EMBL" id="JBCHKQ010000004">
    <property type="protein sequence ID" value="MEM5948575.1"/>
    <property type="molecule type" value="Genomic_DNA"/>
</dbReference>
<comment type="similarity">
    <text evidence="2 17">Belongs to the Nudix hydrolase family.</text>
</comment>
<dbReference type="InterPro" id="IPR047127">
    <property type="entry name" value="MutT-like"/>
</dbReference>
<evidence type="ECO:0000256" key="11">
    <source>
        <dbReference type="ARBA" id="ARBA00036904"/>
    </source>
</evidence>
<dbReference type="PRINTS" id="PR00502">
    <property type="entry name" value="NUDIXFAMILY"/>
</dbReference>
<evidence type="ECO:0000259" key="18">
    <source>
        <dbReference type="PROSITE" id="PS51462"/>
    </source>
</evidence>
<evidence type="ECO:0000256" key="1">
    <source>
        <dbReference type="ARBA" id="ARBA00001946"/>
    </source>
</evidence>
<protein>
    <recommendedName>
        <fullName evidence="13">8-oxo-dGTP diphosphatase</fullName>
        <ecNumber evidence="12">3.6.1.55</ecNumber>
    </recommendedName>
    <alternativeName>
        <fullName evidence="16">7,8-dihydro-8-oxoguanine-triphosphatase</fullName>
    </alternativeName>
    <alternativeName>
        <fullName evidence="15">Mutator protein MutT</fullName>
    </alternativeName>
    <alternativeName>
        <fullName evidence="14">dGTP pyrophosphohydrolase</fullName>
    </alternativeName>
</protein>
<evidence type="ECO:0000256" key="16">
    <source>
        <dbReference type="ARBA" id="ARBA00042798"/>
    </source>
</evidence>
<comment type="caution">
    <text evidence="19">The sequence shown here is derived from an EMBL/GenBank/DDBJ whole genome shotgun (WGS) entry which is preliminary data.</text>
</comment>
<keyword evidence="3" id="KW-0515">Mutator protein</keyword>
<dbReference type="PROSITE" id="PS00893">
    <property type="entry name" value="NUDIX_BOX"/>
    <property type="match status" value="1"/>
</dbReference>
<keyword evidence="6" id="KW-0227">DNA damage</keyword>
<gene>
    <name evidence="19" type="ORF">WKV44_08455</name>
</gene>
<dbReference type="SUPFAM" id="SSF55811">
    <property type="entry name" value="Nudix"/>
    <property type="match status" value="1"/>
</dbReference>
<evidence type="ECO:0000313" key="20">
    <source>
        <dbReference type="Proteomes" id="UP001466331"/>
    </source>
</evidence>
<evidence type="ECO:0000256" key="4">
    <source>
        <dbReference type="ARBA" id="ARBA00022705"/>
    </source>
</evidence>
<evidence type="ECO:0000256" key="9">
    <source>
        <dbReference type="ARBA" id="ARBA00023204"/>
    </source>
</evidence>
<evidence type="ECO:0000313" key="19">
    <source>
        <dbReference type="EMBL" id="MEM5948575.1"/>
    </source>
</evidence>
<comment type="catalytic activity">
    <reaction evidence="11">
        <text>8-oxo-GTP + H2O = 8-oxo-GMP + diphosphate + H(+)</text>
        <dbReference type="Rhea" id="RHEA:67616"/>
        <dbReference type="ChEBI" id="CHEBI:15377"/>
        <dbReference type="ChEBI" id="CHEBI:15378"/>
        <dbReference type="ChEBI" id="CHEBI:33019"/>
        <dbReference type="ChEBI" id="CHEBI:143553"/>
        <dbReference type="ChEBI" id="CHEBI:145694"/>
    </reaction>
</comment>
<dbReference type="Gene3D" id="3.90.79.10">
    <property type="entry name" value="Nucleoside Triphosphate Pyrophosphohydrolase"/>
    <property type="match status" value="1"/>
</dbReference>
<dbReference type="InterPro" id="IPR015797">
    <property type="entry name" value="NUDIX_hydrolase-like_dom_sf"/>
</dbReference>
<comment type="catalytic activity">
    <reaction evidence="10">
        <text>8-oxo-dGTP + H2O = 8-oxo-dGMP + diphosphate + H(+)</text>
        <dbReference type="Rhea" id="RHEA:31575"/>
        <dbReference type="ChEBI" id="CHEBI:15377"/>
        <dbReference type="ChEBI" id="CHEBI:15378"/>
        <dbReference type="ChEBI" id="CHEBI:33019"/>
        <dbReference type="ChEBI" id="CHEBI:63224"/>
        <dbReference type="ChEBI" id="CHEBI:77896"/>
        <dbReference type="EC" id="3.6.1.55"/>
    </reaction>
</comment>
<evidence type="ECO:0000256" key="12">
    <source>
        <dbReference type="ARBA" id="ARBA00038905"/>
    </source>
</evidence>
<evidence type="ECO:0000256" key="3">
    <source>
        <dbReference type="ARBA" id="ARBA00022457"/>
    </source>
</evidence>
<dbReference type="CDD" id="cd03425">
    <property type="entry name" value="NUDIX_MutT_NudA_like"/>
    <property type="match status" value="1"/>
</dbReference>
<keyword evidence="20" id="KW-1185">Reference proteome</keyword>
<dbReference type="PANTHER" id="PTHR47707">
    <property type="entry name" value="8-OXO-DGTP DIPHOSPHATASE"/>
    <property type="match status" value="1"/>
</dbReference>
<dbReference type="InterPro" id="IPR020476">
    <property type="entry name" value="Nudix_hydrolase"/>
</dbReference>